<dbReference type="Gene3D" id="3.40.50.150">
    <property type="entry name" value="Vaccinia Virus protein VP39"/>
    <property type="match status" value="1"/>
</dbReference>
<dbReference type="GO" id="GO:0004519">
    <property type="term" value="F:endonuclease activity"/>
    <property type="evidence" value="ECO:0007669"/>
    <property type="project" value="UniProtKB-KW"/>
</dbReference>
<protein>
    <recommendedName>
        <fullName evidence="2">site-specific DNA-methyltransferase (adenine-specific)</fullName>
        <ecNumber evidence="2">2.1.1.72</ecNumber>
    </recommendedName>
</protein>
<proteinExistence type="inferred from homology"/>
<gene>
    <name evidence="11" type="ORF">A3O14_04210</name>
</gene>
<keyword evidence="11" id="KW-0540">Nuclease</keyword>
<dbReference type="InterPro" id="IPR003356">
    <property type="entry name" value="DNA_methylase_A-5"/>
</dbReference>
<evidence type="ECO:0000256" key="8">
    <source>
        <dbReference type="SAM" id="Coils"/>
    </source>
</evidence>
<dbReference type="Proteomes" id="UP000078520">
    <property type="component" value="Unassembled WGS sequence"/>
</dbReference>
<dbReference type="EC" id="2.1.1.72" evidence="2"/>
<dbReference type="OrthoDB" id="9814572at2"/>
<feature type="domain" description="N6 adenine-specific DNA methyltransferase N-terminal" evidence="10">
    <location>
        <begin position="16"/>
        <end position="164"/>
    </location>
</feature>
<comment type="similarity">
    <text evidence="1">Belongs to the N(4)/N(6)-methyltransferase family.</text>
</comment>
<dbReference type="GO" id="GO:0003677">
    <property type="term" value="F:DNA binding"/>
    <property type="evidence" value="ECO:0007669"/>
    <property type="project" value="InterPro"/>
</dbReference>
<feature type="domain" description="DNA methylase adenine-specific" evidence="9">
    <location>
        <begin position="180"/>
        <end position="482"/>
    </location>
</feature>
<keyword evidence="8" id="KW-0175">Coiled coil</keyword>
<evidence type="ECO:0000256" key="2">
    <source>
        <dbReference type="ARBA" id="ARBA00011900"/>
    </source>
</evidence>
<evidence type="ECO:0000256" key="6">
    <source>
        <dbReference type="ARBA" id="ARBA00022747"/>
    </source>
</evidence>
<keyword evidence="3" id="KW-0489">Methyltransferase</keyword>
<keyword evidence="4" id="KW-0808">Transferase</keyword>
<keyword evidence="11" id="KW-0378">Hydrolase</keyword>
<dbReference type="PROSITE" id="PS00092">
    <property type="entry name" value="N6_MTASE"/>
    <property type="match status" value="1"/>
</dbReference>
<sequence length="533" mass="60637">MTEETHDIQKQQQAEIQKRLWAIANDLRGNMDPSEFKNYILGFIFYRFLSNKVENYVNKLLKNDGISYEEAWEDEEFQGELKDALIKDIGYLIEPEYLFSNFIKKINAGEFDIEELQKAINAVENSTIGAESEGDFVGLFADLNLQSPSLGLTVADRGNLVSKILLQLSDIPFEQEDLEIDVLGDAYEYLIGQFAANAGKKAGEFYTPQQVSKLLARIVTLGKSELPSVYDPTMGSGSLLLQVGNAIGKEHVGNFFGQELNRTTYNLARMNMIMHGINYRNFDFKLGDTLEHDMEPDLKADAVVANPPYSAKWDTTDKLDDPRFKKYGKTSPKSKADFAFVEHMLYHLKDDGTMAVVLPHGVLFRGAAEGVIRKYMIEQDNVLDAVIGLPANLFYGTSIPTVVLVFKKNRTNKDIFFIDASKEFEKGKNQNILTDENIDKIVKTYSERKDIEKYAHDADFDEIQENEFNLNIPRYVDTFEEEPPVDIKKVSQELQNINKKIKETESEFLSMVDELQVTDESKDIIEAIKEAFK</sequence>
<dbReference type="GO" id="GO:0009007">
    <property type="term" value="F:site-specific DNA-methyltransferase (adenine-specific) activity"/>
    <property type="evidence" value="ECO:0007669"/>
    <property type="project" value="UniProtKB-EC"/>
</dbReference>
<keyword evidence="11" id="KW-0255">Endonuclease</keyword>
<dbReference type="PRINTS" id="PR00507">
    <property type="entry name" value="N12N6MTFRASE"/>
</dbReference>
<dbReference type="InterPro" id="IPR051537">
    <property type="entry name" value="DNA_Adenine_Mtase"/>
</dbReference>
<accession>A0A179C9H2</accession>
<dbReference type="GO" id="GO:0008170">
    <property type="term" value="F:N-methyltransferase activity"/>
    <property type="evidence" value="ECO:0007669"/>
    <property type="project" value="InterPro"/>
</dbReference>
<evidence type="ECO:0000259" key="9">
    <source>
        <dbReference type="Pfam" id="PF02384"/>
    </source>
</evidence>
<dbReference type="InterPro" id="IPR002052">
    <property type="entry name" value="DNA_methylase_N6_adenine_CS"/>
</dbReference>
<dbReference type="GO" id="GO:0032259">
    <property type="term" value="P:methylation"/>
    <property type="evidence" value="ECO:0007669"/>
    <property type="project" value="UniProtKB-KW"/>
</dbReference>
<keyword evidence="6" id="KW-0680">Restriction system</keyword>
<organism evidence="11 12">
    <name type="scientific">Ligilactobacillus aviarius</name>
    <dbReference type="NCBI Taxonomy" id="1606"/>
    <lineage>
        <taxon>Bacteria</taxon>
        <taxon>Bacillati</taxon>
        <taxon>Bacillota</taxon>
        <taxon>Bacilli</taxon>
        <taxon>Lactobacillales</taxon>
        <taxon>Lactobacillaceae</taxon>
        <taxon>Ligilactobacillus</taxon>
    </lineage>
</organism>
<reference evidence="12" key="1">
    <citation type="submission" date="2016-03" db="EMBL/GenBank/DDBJ databases">
        <authorList>
            <person name="Johnson T.J."/>
            <person name="Youmans B."/>
            <person name="Case K."/>
            <person name="Noll S."/>
        </authorList>
    </citation>
    <scope>NUCLEOTIDE SEQUENCE [LARGE SCALE GENOMIC DNA]</scope>
    <source>
        <strain evidence="12">UMNLAv8</strain>
    </source>
</reference>
<comment type="caution">
    <text evidence="11">The sequence shown here is derived from an EMBL/GenBank/DDBJ whole genome shotgun (WGS) entry which is preliminary data.</text>
</comment>
<evidence type="ECO:0000313" key="12">
    <source>
        <dbReference type="Proteomes" id="UP000078520"/>
    </source>
</evidence>
<comment type="catalytic activity">
    <reaction evidence="7">
        <text>a 2'-deoxyadenosine in DNA + S-adenosyl-L-methionine = an N(6)-methyl-2'-deoxyadenosine in DNA + S-adenosyl-L-homocysteine + H(+)</text>
        <dbReference type="Rhea" id="RHEA:15197"/>
        <dbReference type="Rhea" id="RHEA-COMP:12418"/>
        <dbReference type="Rhea" id="RHEA-COMP:12419"/>
        <dbReference type="ChEBI" id="CHEBI:15378"/>
        <dbReference type="ChEBI" id="CHEBI:57856"/>
        <dbReference type="ChEBI" id="CHEBI:59789"/>
        <dbReference type="ChEBI" id="CHEBI:90615"/>
        <dbReference type="ChEBI" id="CHEBI:90616"/>
        <dbReference type="EC" id="2.1.1.72"/>
    </reaction>
</comment>
<evidence type="ECO:0000256" key="1">
    <source>
        <dbReference type="ARBA" id="ARBA00006594"/>
    </source>
</evidence>
<feature type="coiled-coil region" evidence="8">
    <location>
        <begin position="487"/>
        <end position="514"/>
    </location>
</feature>
<dbReference type="NCBIfam" id="TIGR00497">
    <property type="entry name" value="hsdM"/>
    <property type="match status" value="1"/>
</dbReference>
<dbReference type="InterPro" id="IPR022749">
    <property type="entry name" value="D12N6_MeTrfase_N"/>
</dbReference>
<evidence type="ECO:0000256" key="4">
    <source>
        <dbReference type="ARBA" id="ARBA00022679"/>
    </source>
</evidence>
<dbReference type="AlphaFoldDB" id="A0A179C9H2"/>
<keyword evidence="5" id="KW-0949">S-adenosyl-L-methionine</keyword>
<dbReference type="InterPro" id="IPR004546">
    <property type="entry name" value="Restrct_endonuc_T1M"/>
</dbReference>
<evidence type="ECO:0000256" key="7">
    <source>
        <dbReference type="ARBA" id="ARBA00047942"/>
    </source>
</evidence>
<dbReference type="PANTHER" id="PTHR42933:SF1">
    <property type="entry name" value="SITE-SPECIFIC DNA-METHYLTRANSFERASE (ADENINE-SPECIFIC)"/>
    <property type="match status" value="1"/>
</dbReference>
<dbReference type="Pfam" id="PF12161">
    <property type="entry name" value="HsdM_N"/>
    <property type="match status" value="1"/>
</dbReference>
<evidence type="ECO:0000256" key="5">
    <source>
        <dbReference type="ARBA" id="ARBA00022691"/>
    </source>
</evidence>
<dbReference type="SUPFAM" id="SSF53335">
    <property type="entry name" value="S-adenosyl-L-methionine-dependent methyltransferases"/>
    <property type="match status" value="1"/>
</dbReference>
<dbReference type="RefSeq" id="WP_064208672.1">
    <property type="nucleotide sequence ID" value="NZ_LVKC01000041.1"/>
</dbReference>
<evidence type="ECO:0000313" key="11">
    <source>
        <dbReference type="EMBL" id="OAQ08319.1"/>
    </source>
</evidence>
<dbReference type="EMBL" id="LVKI01000013">
    <property type="protein sequence ID" value="OAQ08319.1"/>
    <property type="molecule type" value="Genomic_DNA"/>
</dbReference>
<dbReference type="Pfam" id="PF02384">
    <property type="entry name" value="N6_Mtase"/>
    <property type="match status" value="1"/>
</dbReference>
<dbReference type="GO" id="GO:0009307">
    <property type="term" value="P:DNA restriction-modification system"/>
    <property type="evidence" value="ECO:0007669"/>
    <property type="project" value="UniProtKB-KW"/>
</dbReference>
<dbReference type="InterPro" id="IPR038333">
    <property type="entry name" value="T1MK-like_N_sf"/>
</dbReference>
<dbReference type="PANTHER" id="PTHR42933">
    <property type="entry name" value="SLR6095 PROTEIN"/>
    <property type="match status" value="1"/>
</dbReference>
<dbReference type="Gene3D" id="1.20.1260.30">
    <property type="match status" value="1"/>
</dbReference>
<evidence type="ECO:0000259" key="10">
    <source>
        <dbReference type="Pfam" id="PF12161"/>
    </source>
</evidence>
<dbReference type="InterPro" id="IPR029063">
    <property type="entry name" value="SAM-dependent_MTases_sf"/>
</dbReference>
<evidence type="ECO:0000256" key="3">
    <source>
        <dbReference type="ARBA" id="ARBA00022603"/>
    </source>
</evidence>
<name>A0A179C9H2_9LACO</name>